<evidence type="ECO:0000256" key="6">
    <source>
        <dbReference type="SAM" id="MobiDB-lite"/>
    </source>
</evidence>
<feature type="compositionally biased region" description="Polar residues" evidence="6">
    <location>
        <begin position="549"/>
        <end position="560"/>
    </location>
</feature>
<dbReference type="PROSITE" id="PS50157">
    <property type="entry name" value="ZINC_FINGER_C2H2_2"/>
    <property type="match status" value="2"/>
</dbReference>
<evidence type="ECO:0000256" key="5">
    <source>
        <dbReference type="PROSITE-ProRule" id="PRU00042"/>
    </source>
</evidence>
<feature type="compositionally biased region" description="Low complexity" evidence="6">
    <location>
        <begin position="17"/>
        <end position="77"/>
    </location>
</feature>
<evidence type="ECO:0000313" key="8">
    <source>
        <dbReference type="EMBL" id="ODQ66067.1"/>
    </source>
</evidence>
<keyword evidence="3 5" id="KW-0863">Zinc-finger</keyword>
<keyword evidence="2" id="KW-0677">Repeat</keyword>
<feature type="compositionally biased region" description="Polar residues" evidence="6">
    <location>
        <begin position="132"/>
        <end position="141"/>
    </location>
</feature>
<dbReference type="AlphaFoldDB" id="A0A1E3PML7"/>
<accession>A0A1E3PML7</accession>
<feature type="domain" description="C2H2-type" evidence="7">
    <location>
        <begin position="855"/>
        <end position="891"/>
    </location>
</feature>
<dbReference type="PANTHER" id="PTHR23057">
    <property type="entry name" value="JUXTAPOSED WITH ANOTHER ZINC FINGER PROTEIN 1"/>
    <property type="match status" value="1"/>
</dbReference>
<feature type="compositionally biased region" description="Low complexity" evidence="6">
    <location>
        <begin position="144"/>
        <end position="163"/>
    </location>
</feature>
<evidence type="ECO:0000256" key="1">
    <source>
        <dbReference type="ARBA" id="ARBA00022723"/>
    </source>
</evidence>
<dbReference type="GO" id="GO:0005634">
    <property type="term" value="C:nucleus"/>
    <property type="evidence" value="ECO:0007669"/>
    <property type="project" value="TreeGrafter"/>
</dbReference>
<feature type="compositionally biased region" description="Basic and acidic residues" evidence="6">
    <location>
        <begin position="786"/>
        <end position="810"/>
    </location>
</feature>
<feature type="region of interest" description="Disordered" evidence="6">
    <location>
        <begin position="741"/>
        <end position="828"/>
    </location>
</feature>
<dbReference type="PANTHER" id="PTHR23057:SF0">
    <property type="entry name" value="JUXTAPOSED WITH ANOTHER ZINC FINGER PROTEIN 1"/>
    <property type="match status" value="1"/>
</dbReference>
<feature type="region of interest" description="Disordered" evidence="6">
    <location>
        <begin position="292"/>
        <end position="311"/>
    </location>
</feature>
<dbReference type="PROSITE" id="PS00028">
    <property type="entry name" value="ZINC_FINGER_C2H2_1"/>
    <property type="match status" value="2"/>
</dbReference>
<organism evidence="8 9">
    <name type="scientific">Nadsonia fulvescens var. elongata DSM 6958</name>
    <dbReference type="NCBI Taxonomy" id="857566"/>
    <lineage>
        <taxon>Eukaryota</taxon>
        <taxon>Fungi</taxon>
        <taxon>Dikarya</taxon>
        <taxon>Ascomycota</taxon>
        <taxon>Saccharomycotina</taxon>
        <taxon>Dipodascomycetes</taxon>
        <taxon>Dipodascales</taxon>
        <taxon>Dipodascales incertae sedis</taxon>
        <taxon>Nadsonia</taxon>
    </lineage>
</organism>
<feature type="compositionally biased region" description="Polar residues" evidence="6">
    <location>
        <begin position="376"/>
        <end position="408"/>
    </location>
</feature>
<dbReference type="SMART" id="SM00355">
    <property type="entry name" value="ZnF_C2H2"/>
    <property type="match status" value="3"/>
</dbReference>
<evidence type="ECO:0000256" key="3">
    <source>
        <dbReference type="ARBA" id="ARBA00022771"/>
    </source>
</evidence>
<gene>
    <name evidence="8" type="ORF">NADFUDRAFT_82936</name>
</gene>
<dbReference type="InterPro" id="IPR013087">
    <property type="entry name" value="Znf_C2H2_type"/>
</dbReference>
<keyword evidence="9" id="KW-1185">Reference proteome</keyword>
<dbReference type="Gene3D" id="3.30.160.60">
    <property type="entry name" value="Classic Zinc Finger"/>
    <property type="match status" value="1"/>
</dbReference>
<name>A0A1E3PML7_9ASCO</name>
<dbReference type="InterPro" id="IPR036236">
    <property type="entry name" value="Znf_C2H2_sf"/>
</dbReference>
<evidence type="ECO:0000259" key="7">
    <source>
        <dbReference type="PROSITE" id="PS50157"/>
    </source>
</evidence>
<feature type="compositionally biased region" description="Polar residues" evidence="6">
    <location>
        <begin position="811"/>
        <end position="828"/>
    </location>
</feature>
<sequence length="946" mass="103026">MNAIAAEPDRPDMATLNTPAFHSNTNNNNNNSNNPNTNKNSNINKANNNHIGADNNNKNKSNSNSNSSNHNSRNSNRSTDKSFAAAPSPAVDPQSSPATASLSIANATLNSNPGTNYTSSPDSHNPDPHSTMAESQFQSRPLLSAQSSTPSSSAISQPQSQHQATTPLFLPMQIQSQQPLAMQQRKPSLSAKFRRDSLAHSLGMGGISWGGISVGSWLRDEILQQPLASTPTAPSSTTHDNNYHFGFNGMNNNGLAGGMSNAHNSNNNNSLPFNRNDSLAYLFQTMKSNRGNSISHSLSGSGDNPRMSVSSTSAADIPNFEADFCKDYSCCGLLLPTLHDLSRHYEEVHMEEDIDSHIASTAATSSDNPSSSDSAFNNEMTPISTNESNSNSMDPTHNPNKSTPMKTAPAFTNQITDLAGNNKDIINVNVNVTAESDSNLVNSLINKVQRNNNIVVNGENNISDNGDVKTMPPAELLSSGLTNLLAPSSNTIARENYYSYTSANQPFASPMLPSSSVSASTATLQPQGTLSPKSPFSTTSTMTPSDSTLHIQQSPATSFSPLPVTLPIPTTFSNVSENSILNNIIDYNNQHSRSDEDSNIDNNNNTNHNRDHKNNNDGDIDMDMDMDGNMDVDAELDINANGSSSIGDHNRNQTHHNINNHIHHNDNQHHIIDPLFESHNSMTQYGTSPGHSINGANGGGDGVNFDMNYNINTGHSTTDDVHGFPPEHHQLFAAFSNQDQLQMGSGPRHAGNHMNDPLSIPGDTSYSTDPSNLIYLPNSIIPNSHDTYDNNDEHDNSDKHNNDNDNDHDNQSSPNQKRNNDFNFSNFTIHNSFDSHNIRKQNTAPTPATYSHRPFTCPVVGCDKSYKNHNGLKYHKKHGHQDQLLHQNEDGTYSIIDPSSNQPYNIGDLNALKGVMDKEKPYKCELCGKRYKNFNGLKYHKGHTVH</sequence>
<dbReference type="OrthoDB" id="3269380at2759"/>
<feature type="region of interest" description="Disordered" evidence="6">
    <location>
        <begin position="361"/>
        <end position="408"/>
    </location>
</feature>
<evidence type="ECO:0000313" key="9">
    <source>
        <dbReference type="Proteomes" id="UP000095009"/>
    </source>
</evidence>
<feature type="compositionally biased region" description="Low complexity" evidence="6">
    <location>
        <begin position="361"/>
        <end position="375"/>
    </location>
</feature>
<dbReference type="GO" id="GO:0008270">
    <property type="term" value="F:zinc ion binding"/>
    <property type="evidence" value="ECO:0007669"/>
    <property type="project" value="UniProtKB-KW"/>
</dbReference>
<feature type="region of interest" description="Disordered" evidence="6">
    <location>
        <begin position="510"/>
        <end position="560"/>
    </location>
</feature>
<dbReference type="InterPro" id="IPR051580">
    <property type="entry name" value="ZnF-Chromatin_assoc"/>
</dbReference>
<dbReference type="Proteomes" id="UP000095009">
    <property type="component" value="Unassembled WGS sequence"/>
</dbReference>
<feature type="region of interest" description="Disordered" evidence="6">
    <location>
        <begin position="1"/>
        <end position="163"/>
    </location>
</feature>
<evidence type="ECO:0000256" key="2">
    <source>
        <dbReference type="ARBA" id="ARBA00022737"/>
    </source>
</evidence>
<keyword evidence="4" id="KW-0862">Zinc</keyword>
<evidence type="ECO:0000256" key="4">
    <source>
        <dbReference type="ARBA" id="ARBA00022833"/>
    </source>
</evidence>
<proteinExistence type="predicted"/>
<protein>
    <recommendedName>
        <fullName evidence="7">C2H2-type domain-containing protein</fullName>
    </recommendedName>
</protein>
<dbReference type="STRING" id="857566.A0A1E3PML7"/>
<dbReference type="SUPFAM" id="SSF57667">
    <property type="entry name" value="beta-beta-alpha zinc fingers"/>
    <property type="match status" value="1"/>
</dbReference>
<feature type="compositionally biased region" description="Polar residues" evidence="6">
    <location>
        <begin position="93"/>
        <end position="118"/>
    </location>
</feature>
<reference evidence="8 9" key="1">
    <citation type="journal article" date="2016" name="Proc. Natl. Acad. Sci. U.S.A.">
        <title>Comparative genomics of biotechnologically important yeasts.</title>
        <authorList>
            <person name="Riley R."/>
            <person name="Haridas S."/>
            <person name="Wolfe K.H."/>
            <person name="Lopes M.R."/>
            <person name="Hittinger C.T."/>
            <person name="Goeker M."/>
            <person name="Salamov A.A."/>
            <person name="Wisecaver J.H."/>
            <person name="Long T.M."/>
            <person name="Calvey C.H."/>
            <person name="Aerts A.L."/>
            <person name="Barry K.W."/>
            <person name="Choi C."/>
            <person name="Clum A."/>
            <person name="Coughlan A.Y."/>
            <person name="Deshpande S."/>
            <person name="Douglass A.P."/>
            <person name="Hanson S.J."/>
            <person name="Klenk H.-P."/>
            <person name="LaButti K.M."/>
            <person name="Lapidus A."/>
            <person name="Lindquist E.A."/>
            <person name="Lipzen A.M."/>
            <person name="Meier-Kolthoff J.P."/>
            <person name="Ohm R.A."/>
            <person name="Otillar R.P."/>
            <person name="Pangilinan J.L."/>
            <person name="Peng Y."/>
            <person name="Rokas A."/>
            <person name="Rosa C.A."/>
            <person name="Scheuner C."/>
            <person name="Sibirny A.A."/>
            <person name="Slot J.C."/>
            <person name="Stielow J.B."/>
            <person name="Sun H."/>
            <person name="Kurtzman C.P."/>
            <person name="Blackwell M."/>
            <person name="Grigoriev I.V."/>
            <person name="Jeffries T.W."/>
        </authorList>
    </citation>
    <scope>NUCLEOTIDE SEQUENCE [LARGE SCALE GENOMIC DNA]</scope>
    <source>
        <strain evidence="8 9">DSM 6958</strain>
    </source>
</reference>
<keyword evidence="1" id="KW-0479">Metal-binding</keyword>
<feature type="compositionally biased region" description="Low complexity" evidence="6">
    <location>
        <begin position="510"/>
        <end position="548"/>
    </location>
</feature>
<dbReference type="EMBL" id="KV454409">
    <property type="protein sequence ID" value="ODQ66067.1"/>
    <property type="molecule type" value="Genomic_DNA"/>
</dbReference>
<feature type="domain" description="C2H2-type" evidence="7">
    <location>
        <begin position="922"/>
        <end position="946"/>
    </location>
</feature>
<feature type="region of interest" description="Disordered" evidence="6">
    <location>
        <begin position="592"/>
        <end position="621"/>
    </location>
</feature>
<feature type="compositionally biased region" description="Polar residues" evidence="6">
    <location>
        <begin position="762"/>
        <end position="771"/>
    </location>
</feature>